<evidence type="ECO:0000256" key="2">
    <source>
        <dbReference type="SAM" id="MobiDB-lite"/>
    </source>
</evidence>
<evidence type="ECO:0000256" key="1">
    <source>
        <dbReference type="SAM" id="Coils"/>
    </source>
</evidence>
<name>A0ABP0HGU4_9DINO</name>
<comment type="caution">
    <text evidence="3">The sequence shown here is derived from an EMBL/GenBank/DDBJ whole genome shotgun (WGS) entry which is preliminary data.</text>
</comment>
<proteinExistence type="predicted"/>
<evidence type="ECO:0000313" key="3">
    <source>
        <dbReference type="EMBL" id="CAK8989416.1"/>
    </source>
</evidence>
<dbReference type="EMBL" id="CAXAMN010000558">
    <property type="protein sequence ID" value="CAK8989416.1"/>
    <property type="molecule type" value="Genomic_DNA"/>
</dbReference>
<feature type="coiled-coil region" evidence="1">
    <location>
        <begin position="49"/>
        <end position="147"/>
    </location>
</feature>
<reference evidence="3 4" key="1">
    <citation type="submission" date="2024-02" db="EMBL/GenBank/DDBJ databases">
        <authorList>
            <person name="Chen Y."/>
            <person name="Shah S."/>
            <person name="Dougan E. K."/>
            <person name="Thang M."/>
            <person name="Chan C."/>
        </authorList>
    </citation>
    <scope>NUCLEOTIDE SEQUENCE [LARGE SCALE GENOMIC DNA]</scope>
</reference>
<protein>
    <submittedName>
        <fullName evidence="3">Uncharacterized protein</fullName>
    </submittedName>
</protein>
<dbReference type="Proteomes" id="UP001642484">
    <property type="component" value="Unassembled WGS sequence"/>
</dbReference>
<keyword evidence="4" id="KW-1185">Reference proteome</keyword>
<feature type="region of interest" description="Disordered" evidence="2">
    <location>
        <begin position="177"/>
        <end position="277"/>
    </location>
</feature>
<gene>
    <name evidence="3" type="ORF">CCMP2556_LOCUS1660</name>
</gene>
<sequence length="711" mass="80117">MTSPLPEGPYHVRLGTQGMSPILKCSESSTVSTCQSEPVTPRDGRHERWATLKDAKKSLEDQLDAVQQALQELHEEKLTEAHKKAEDKATLAESLQDQLEKLTAKLDEAKRHKQATEAESKHLKIELENVRNQQAKEKKALVSASQEQLKAFISVKQQLDSLIEDHVRLQERMEAATACAPGHQEEDSMVVEDSRRPRWGSPSDLGDSQVLPGEVGPENPQAQELASRPEPAASNSPLNSEEPARGRRFRPTQNCPGPPVRAARSQTPSSPTPRSEFRVRLEQCGDRRLGMKLDNGGHVVIIDRIDEGLVKEWNNAAERSHRVPVQRHDLIVEVNRVRGDACDMIMECEKDQAQSMFGQVAPSYTLPGWRYFFVDGADPWSNRIYALARVSCDGGCLHRAPSNLLNDWDLALQAIGSSEGPFDALDRLANCKKSNLLRNRSFVEEAVERTRSPWLLRLPQLKHFSEDQELRNRCERAAGTGLVFTWYQSATCFMRMREYFKATGASVPGGAAYEAVMEELNRRPGGAATVWFGDEPVFGVSANGGKWQHPTTECGRDMVPVPGGKRNGKWDCKVESRTGDREPEVGSRHKCWCCRWLRRVQKMHREGYVICCTTSNIFDREWVGDEKQAGSSELSDLQARRFRQPKEDFRNGRPKRWGTGRIQIPSEEHGGDFNREAPVHERTNLPLGQGCRWERLALDGLGFPVFVFFMP</sequence>
<feature type="region of interest" description="Disordered" evidence="2">
    <location>
        <begin position="648"/>
        <end position="676"/>
    </location>
</feature>
<keyword evidence="1" id="KW-0175">Coiled coil</keyword>
<organism evidence="3 4">
    <name type="scientific">Durusdinium trenchii</name>
    <dbReference type="NCBI Taxonomy" id="1381693"/>
    <lineage>
        <taxon>Eukaryota</taxon>
        <taxon>Sar</taxon>
        <taxon>Alveolata</taxon>
        <taxon>Dinophyceae</taxon>
        <taxon>Suessiales</taxon>
        <taxon>Symbiodiniaceae</taxon>
        <taxon>Durusdinium</taxon>
    </lineage>
</organism>
<accession>A0ABP0HGU4</accession>
<evidence type="ECO:0000313" key="4">
    <source>
        <dbReference type="Proteomes" id="UP001642484"/>
    </source>
</evidence>
<feature type="compositionally biased region" description="Basic and acidic residues" evidence="2">
    <location>
        <begin position="666"/>
        <end position="676"/>
    </location>
</feature>
<feature type="compositionally biased region" description="Low complexity" evidence="2">
    <location>
        <begin position="264"/>
        <end position="274"/>
    </location>
</feature>